<gene>
    <name evidence="1" type="ORF">ACFSX9_08450</name>
</gene>
<evidence type="ECO:0008006" key="3">
    <source>
        <dbReference type="Google" id="ProtNLM"/>
    </source>
</evidence>
<evidence type="ECO:0000313" key="2">
    <source>
        <dbReference type="Proteomes" id="UP001597549"/>
    </source>
</evidence>
<dbReference type="Proteomes" id="UP001597549">
    <property type="component" value="Unassembled WGS sequence"/>
</dbReference>
<sequence>MKSFIAIVLVFSLSLMSCEKDSQQQLEAEKLTQKNEAVFKNISKMWQFHFPNPKPEIKANLSSWNQWRQFEIEMLQNPKSNLLAFQLKTKNIAVKADSLAITAPLEYQIPQVLSRLTTLTTKIKSLETFMNLEVIPEARIAKLIPEINEEIKGLYNQWDEIVIKKAIPKEFGEEQMLQALDTTRNARPKQMIEKMQISDQIKDE</sequence>
<proteinExistence type="predicted"/>
<reference evidence="2" key="1">
    <citation type="journal article" date="2019" name="Int. J. Syst. Evol. Microbiol.">
        <title>The Global Catalogue of Microorganisms (GCM) 10K type strain sequencing project: providing services to taxonomists for standard genome sequencing and annotation.</title>
        <authorList>
            <consortium name="The Broad Institute Genomics Platform"/>
            <consortium name="The Broad Institute Genome Sequencing Center for Infectious Disease"/>
            <person name="Wu L."/>
            <person name="Ma J."/>
        </authorList>
    </citation>
    <scope>NUCLEOTIDE SEQUENCE [LARGE SCALE GENOMIC DNA]</scope>
    <source>
        <strain evidence="2">KCTC 52644</strain>
    </source>
</reference>
<organism evidence="1 2">
    <name type="scientific">Flavobacterium ardleyense</name>
    <dbReference type="NCBI Taxonomy" id="2038737"/>
    <lineage>
        <taxon>Bacteria</taxon>
        <taxon>Pseudomonadati</taxon>
        <taxon>Bacteroidota</taxon>
        <taxon>Flavobacteriia</taxon>
        <taxon>Flavobacteriales</taxon>
        <taxon>Flavobacteriaceae</taxon>
        <taxon>Flavobacterium</taxon>
    </lineage>
</organism>
<evidence type="ECO:0000313" key="1">
    <source>
        <dbReference type="EMBL" id="MFD2908765.1"/>
    </source>
</evidence>
<name>A0ABW5Z909_9FLAO</name>
<keyword evidence="2" id="KW-1185">Reference proteome</keyword>
<accession>A0ABW5Z909</accession>
<dbReference type="RefSeq" id="WP_379806597.1">
    <property type="nucleotide sequence ID" value="NZ_JBHUOL010000012.1"/>
</dbReference>
<dbReference type="EMBL" id="JBHUOL010000012">
    <property type="protein sequence ID" value="MFD2908765.1"/>
    <property type="molecule type" value="Genomic_DNA"/>
</dbReference>
<comment type="caution">
    <text evidence="1">The sequence shown here is derived from an EMBL/GenBank/DDBJ whole genome shotgun (WGS) entry which is preliminary data.</text>
</comment>
<dbReference type="PROSITE" id="PS51257">
    <property type="entry name" value="PROKAR_LIPOPROTEIN"/>
    <property type="match status" value="1"/>
</dbReference>
<protein>
    <recommendedName>
        <fullName evidence="3">Lipoprotein</fullName>
    </recommendedName>
</protein>